<dbReference type="EMBL" id="JANCYU010000073">
    <property type="protein sequence ID" value="KAK4528999.1"/>
    <property type="molecule type" value="Genomic_DNA"/>
</dbReference>
<reference evidence="1 2" key="1">
    <citation type="submission" date="2022-07" db="EMBL/GenBank/DDBJ databases">
        <title>Genome-wide signatures of adaptation to extreme environments.</title>
        <authorList>
            <person name="Cho C.H."/>
            <person name="Yoon H.S."/>
        </authorList>
    </citation>
    <scope>NUCLEOTIDE SEQUENCE [LARGE SCALE GENOMIC DNA]</scope>
    <source>
        <strain evidence="1 2">108.79 E11</strain>
    </source>
</reference>
<gene>
    <name evidence="1" type="ORF">GAYE_SCF68G6949</name>
</gene>
<keyword evidence="2" id="KW-1185">Reference proteome</keyword>
<protein>
    <submittedName>
        <fullName evidence="1">Uncharacterized protein</fullName>
    </submittedName>
</protein>
<comment type="caution">
    <text evidence="1">The sequence shown here is derived from an EMBL/GenBank/DDBJ whole genome shotgun (WGS) entry which is preliminary data.</text>
</comment>
<sequence>MSALPPLFGVSQDSPEIFCTSLITCFLIRGVKRRVQQLKTVFACRDCKFSVVEKLNSQSAAHASACRVANSTIDDAVTFFASCASFGSLSVVKLLNKEDSVIHL</sequence>
<dbReference type="Proteomes" id="UP001300502">
    <property type="component" value="Unassembled WGS sequence"/>
</dbReference>
<proteinExistence type="predicted"/>
<accession>A0AAV9IP13</accession>
<evidence type="ECO:0000313" key="2">
    <source>
        <dbReference type="Proteomes" id="UP001300502"/>
    </source>
</evidence>
<organism evidence="1 2">
    <name type="scientific">Galdieria yellowstonensis</name>
    <dbReference type="NCBI Taxonomy" id="3028027"/>
    <lineage>
        <taxon>Eukaryota</taxon>
        <taxon>Rhodophyta</taxon>
        <taxon>Bangiophyceae</taxon>
        <taxon>Galdieriales</taxon>
        <taxon>Galdieriaceae</taxon>
        <taxon>Galdieria</taxon>
    </lineage>
</organism>
<name>A0AAV9IP13_9RHOD</name>
<evidence type="ECO:0000313" key="1">
    <source>
        <dbReference type="EMBL" id="KAK4528999.1"/>
    </source>
</evidence>
<dbReference type="AlphaFoldDB" id="A0AAV9IP13"/>